<organism evidence="1">
    <name type="scientific">marine sediment metagenome</name>
    <dbReference type="NCBI Taxonomy" id="412755"/>
    <lineage>
        <taxon>unclassified sequences</taxon>
        <taxon>metagenomes</taxon>
        <taxon>ecological metagenomes</taxon>
    </lineage>
</organism>
<protein>
    <submittedName>
        <fullName evidence="1">Uncharacterized protein</fullName>
    </submittedName>
</protein>
<gene>
    <name evidence="1" type="ORF">S01H4_30939</name>
</gene>
<dbReference type="AlphaFoldDB" id="X1BWT5"/>
<reference evidence="1" key="1">
    <citation type="journal article" date="2014" name="Front. Microbiol.">
        <title>High frequency of phylogenetically diverse reductive dehalogenase-homologous genes in deep subseafloor sedimentary metagenomes.</title>
        <authorList>
            <person name="Kawai M."/>
            <person name="Futagami T."/>
            <person name="Toyoda A."/>
            <person name="Takaki Y."/>
            <person name="Nishi S."/>
            <person name="Hori S."/>
            <person name="Arai W."/>
            <person name="Tsubouchi T."/>
            <person name="Morono Y."/>
            <person name="Uchiyama I."/>
            <person name="Ito T."/>
            <person name="Fujiyama A."/>
            <person name="Inagaki F."/>
            <person name="Takami H."/>
        </authorList>
    </citation>
    <scope>NUCLEOTIDE SEQUENCE</scope>
    <source>
        <strain evidence="1">Expedition CK06-06</strain>
    </source>
</reference>
<accession>X1BWT5</accession>
<comment type="caution">
    <text evidence="1">The sequence shown here is derived from an EMBL/GenBank/DDBJ whole genome shotgun (WGS) entry which is preliminary data.</text>
</comment>
<sequence>MVRKGKFKLFSYIVDDYIIFYKSSNKIKKYIAFSILICEEYNSLIPVLNKFLIQRFLNYYTIQININSRNKKVILLNIEDKKKDRILKFFNLIYQELIKSRIKIDFLSKDQLETTFLNIVFKNFSSNIIGSQVSETLLLKDEETSRYIDIYDINLSNIKEKNTFFLNFINLLTKLNRNGYLIINFRRDSE</sequence>
<feature type="non-terminal residue" evidence="1">
    <location>
        <position position="190"/>
    </location>
</feature>
<proteinExistence type="predicted"/>
<name>X1BWT5_9ZZZZ</name>
<dbReference type="EMBL" id="BART01016015">
    <property type="protein sequence ID" value="GAG76631.1"/>
    <property type="molecule type" value="Genomic_DNA"/>
</dbReference>
<evidence type="ECO:0000313" key="1">
    <source>
        <dbReference type="EMBL" id="GAG76631.1"/>
    </source>
</evidence>